<dbReference type="PATRIC" id="fig|1629550.3.peg.733"/>
<dbReference type="Pfam" id="PF13180">
    <property type="entry name" value="PDZ_2"/>
    <property type="match status" value="1"/>
</dbReference>
<evidence type="ECO:0000313" key="3">
    <source>
        <dbReference type="Proteomes" id="UP000034407"/>
    </source>
</evidence>
<name>A0A0M3DGY4_9FIRM</name>
<protein>
    <submittedName>
        <fullName evidence="2">Peptidase S55</fullName>
    </submittedName>
</protein>
<dbReference type="Gene3D" id="2.30.42.10">
    <property type="match status" value="1"/>
</dbReference>
<dbReference type="SUPFAM" id="SSF50494">
    <property type="entry name" value="Trypsin-like serine proteases"/>
    <property type="match status" value="1"/>
</dbReference>
<organism evidence="2 3">
    <name type="scientific">Paraclostridium benzoelyticum</name>
    <dbReference type="NCBI Taxonomy" id="1629550"/>
    <lineage>
        <taxon>Bacteria</taxon>
        <taxon>Bacillati</taxon>
        <taxon>Bacillota</taxon>
        <taxon>Clostridia</taxon>
        <taxon>Peptostreptococcales</taxon>
        <taxon>Peptostreptococcaceae</taxon>
        <taxon>Paraclostridium</taxon>
    </lineage>
</organism>
<dbReference type="InterPro" id="IPR008763">
    <property type="entry name" value="Peptidase_S55"/>
</dbReference>
<dbReference type="InterPro" id="IPR036034">
    <property type="entry name" value="PDZ_sf"/>
</dbReference>
<proteinExistence type="predicted"/>
<evidence type="ECO:0000259" key="1">
    <source>
        <dbReference type="PROSITE" id="PS51494"/>
    </source>
</evidence>
<dbReference type="SUPFAM" id="SSF50156">
    <property type="entry name" value="PDZ domain-like"/>
    <property type="match status" value="1"/>
</dbReference>
<dbReference type="EMBL" id="LBBT01000141">
    <property type="protein sequence ID" value="KKY01880.1"/>
    <property type="molecule type" value="Genomic_DNA"/>
</dbReference>
<comment type="caution">
    <text evidence="2">The sequence shown here is derived from an EMBL/GenBank/DDBJ whole genome shotgun (WGS) entry which is preliminary data.</text>
</comment>
<accession>A0A0M3DGY4</accession>
<evidence type="ECO:0000313" key="2">
    <source>
        <dbReference type="EMBL" id="KKY01880.1"/>
    </source>
</evidence>
<sequence length="317" mass="35353">MNLKKCFLTTFLIYFLSIGFIYSEPTTKNDSNYLIPIGNITQIDAELQYLMVRNNFTDSSFKIGDSLVSINNNEIKNYSDFSSLLNTLSENENIKVQVLRNNEKIDIDTNKEILEKINFNNIVSGFATLTYVNPQNNNFGAVAHPISVGFNKNLPIKNGYISSTSNLTIDKSYKGTVGCINGEKNEFIGDFKDNSSFGIKGTIHKLDLSKFKQYKIAQLGEVKTGKASILLQTSNGEPREYEINILNIKKQRNPESKTFKIEIIDKELLQLTGGIVQGMSGTPIVQDDKIIGAVSHAIENNPATGYGVYIGWMLEGE</sequence>
<dbReference type="InterPro" id="IPR001478">
    <property type="entry name" value="PDZ"/>
</dbReference>
<dbReference type="Proteomes" id="UP000034407">
    <property type="component" value="Unassembled WGS sequence"/>
</dbReference>
<dbReference type="RefSeq" id="WP_046822547.1">
    <property type="nucleotide sequence ID" value="NZ_JBCLWQ010000002.1"/>
</dbReference>
<dbReference type="PROSITE" id="PS51494">
    <property type="entry name" value="SPOIVB"/>
    <property type="match status" value="1"/>
</dbReference>
<dbReference type="Pfam" id="PF05580">
    <property type="entry name" value="Peptidase_S55"/>
    <property type="match status" value="1"/>
</dbReference>
<feature type="domain" description="Peptidase S55" evidence="1">
    <location>
        <begin position="96"/>
        <end position="317"/>
    </location>
</feature>
<gene>
    <name evidence="2" type="ORF">VN21_06455</name>
</gene>
<reference evidence="2 3" key="1">
    <citation type="submission" date="2015-04" db="EMBL/GenBank/DDBJ databases">
        <title>Microcin producing Clostridium sp. JC272T.</title>
        <authorList>
            <person name="Jyothsna T."/>
            <person name="Sasikala C."/>
            <person name="Ramana C."/>
        </authorList>
    </citation>
    <scope>NUCLEOTIDE SEQUENCE [LARGE SCALE GENOMIC DNA]</scope>
    <source>
        <strain evidence="2 3">JC272</strain>
    </source>
</reference>
<dbReference type="AlphaFoldDB" id="A0A0M3DGY4"/>
<keyword evidence="3" id="KW-1185">Reference proteome</keyword>
<dbReference type="OrthoDB" id="9765242at2"/>
<dbReference type="InterPro" id="IPR009003">
    <property type="entry name" value="Peptidase_S1_PA"/>
</dbReference>